<evidence type="ECO:0000313" key="1">
    <source>
        <dbReference type="EMBL" id="CAI9611081.1"/>
    </source>
</evidence>
<name>A0ABN9GNN5_9NEOB</name>
<comment type="caution">
    <text evidence="1">The sequence shown here is derived from an EMBL/GenBank/DDBJ whole genome shotgun (WGS) entry which is preliminary data.</text>
</comment>
<sequence length="53" mass="5937">MSLPLVLSGKNGPYIDGQREQCPLTSLVRLPPNRQLNRSWASCSCLCQMVFDL</sequence>
<reference evidence="1" key="1">
    <citation type="submission" date="2023-05" db="EMBL/GenBank/DDBJ databases">
        <authorList>
            <person name="Stuckert A."/>
        </authorList>
    </citation>
    <scope>NUCLEOTIDE SEQUENCE</scope>
</reference>
<proteinExistence type="predicted"/>
<accession>A0ABN9GNN5</accession>
<gene>
    <name evidence="1" type="ORF">SPARVUS_LOCUS14488445</name>
</gene>
<protein>
    <submittedName>
        <fullName evidence="1">Uncharacterized protein</fullName>
    </submittedName>
</protein>
<organism evidence="1 2">
    <name type="scientific">Staurois parvus</name>
    <dbReference type="NCBI Taxonomy" id="386267"/>
    <lineage>
        <taxon>Eukaryota</taxon>
        <taxon>Metazoa</taxon>
        <taxon>Chordata</taxon>
        <taxon>Craniata</taxon>
        <taxon>Vertebrata</taxon>
        <taxon>Euteleostomi</taxon>
        <taxon>Amphibia</taxon>
        <taxon>Batrachia</taxon>
        <taxon>Anura</taxon>
        <taxon>Neobatrachia</taxon>
        <taxon>Ranoidea</taxon>
        <taxon>Ranidae</taxon>
        <taxon>Staurois</taxon>
    </lineage>
</organism>
<evidence type="ECO:0000313" key="2">
    <source>
        <dbReference type="Proteomes" id="UP001162483"/>
    </source>
</evidence>
<dbReference type="EMBL" id="CATNWA010019068">
    <property type="protein sequence ID" value="CAI9611081.1"/>
    <property type="molecule type" value="Genomic_DNA"/>
</dbReference>
<keyword evidence="2" id="KW-1185">Reference proteome</keyword>
<dbReference type="Proteomes" id="UP001162483">
    <property type="component" value="Unassembled WGS sequence"/>
</dbReference>